<feature type="signal peptide" evidence="1">
    <location>
        <begin position="1"/>
        <end position="18"/>
    </location>
</feature>
<organism evidence="3 4">
    <name type="scientific">Podospora comata</name>
    <dbReference type="NCBI Taxonomy" id="48703"/>
    <lineage>
        <taxon>Eukaryota</taxon>
        <taxon>Fungi</taxon>
        <taxon>Dikarya</taxon>
        <taxon>Ascomycota</taxon>
        <taxon>Pezizomycotina</taxon>
        <taxon>Sordariomycetes</taxon>
        <taxon>Sordariomycetidae</taxon>
        <taxon>Sordariales</taxon>
        <taxon>Podosporaceae</taxon>
        <taxon>Podospora</taxon>
    </lineage>
</organism>
<dbReference type="PANTHER" id="PTHR32440">
    <property type="entry name" value="PHOSPHATASE DCR2-RELATED-RELATED"/>
    <property type="match status" value="1"/>
</dbReference>
<dbReference type="SUPFAM" id="SSF56300">
    <property type="entry name" value="Metallo-dependent phosphatases"/>
    <property type="match status" value="1"/>
</dbReference>
<sequence>MTRRIVCALLSCSLPSLAVRTIVQTSTAAIFTFIVIFFLDRHYRVLPNAIHTYLPTHHHGSVITDITLTTCSSLNPFSSCKLDPKKWHRVEKDLYLKQSVLSSAYLHVQRKREEELTSEDKVVIDVTVGRLNPSKSSENSDSEEKWESRPGGLWIKRSSKRGVSDSKSAVTAVDVLFGDDAIEARAGWMLTGSTALLLDGGRKFHAAHITVRRGAPVEITKPVPRVRDNGRYKIMQLADIHFSTGVGKCRDSLPGGWDEKHGGKCEADTRTIDFIERVIEEERPDLVVLSGDQVNGETSPDTQSAIFKYAQLLIKHKIPYVSIFGNHDDEGSMSRAAQMELIEALPYSLSKAGPVDVDGVGNYYIEVLAQGSSGHSAITVYLLDTHAYSPNERKYHGYDWLKQNQIDWFRQTAKGLKKAHKEYRKHHMDVAFIHIPIPEYRDMNLTIVGEWMREASTAPAYNSGFYGALVEEGVMMVSCGHDHVNEYCGLKSINAEGQQPKPALWMCYAGATGFGGYAGYGGFHRKIRIFDFNTNEARITTWKRSEWGEDVGKKIDELIIVDGGKVVAPMQG</sequence>
<evidence type="ECO:0000313" key="4">
    <source>
        <dbReference type="Proteomes" id="UP000280685"/>
    </source>
</evidence>
<feature type="chain" id="PRO_5047155150" evidence="1">
    <location>
        <begin position="19"/>
        <end position="572"/>
    </location>
</feature>
<dbReference type="Pfam" id="PF00149">
    <property type="entry name" value="Metallophos"/>
    <property type="match status" value="1"/>
</dbReference>
<proteinExistence type="predicted"/>
<name>A0ABY6S1T5_PODCO</name>
<feature type="domain" description="Calcineurin-like phosphoesterase" evidence="2">
    <location>
        <begin position="233"/>
        <end position="484"/>
    </location>
</feature>
<evidence type="ECO:0000256" key="1">
    <source>
        <dbReference type="SAM" id="SignalP"/>
    </source>
</evidence>
<dbReference type="EMBL" id="LR026965">
    <property type="protein sequence ID" value="VBB75425.1"/>
    <property type="molecule type" value="Genomic_DNA"/>
</dbReference>
<accession>A0ABY6S1T5</accession>
<dbReference type="Gene3D" id="3.60.21.10">
    <property type="match status" value="1"/>
</dbReference>
<dbReference type="CDD" id="cd07383">
    <property type="entry name" value="MPP_Dcr2"/>
    <property type="match status" value="1"/>
</dbReference>
<protein>
    <submittedName>
        <fullName evidence="3">Phosphatase similar to Q05924 of Saccharomyces cerevisiae</fullName>
    </submittedName>
</protein>
<evidence type="ECO:0000313" key="3">
    <source>
        <dbReference type="EMBL" id="VBB75425.1"/>
    </source>
</evidence>
<keyword evidence="1" id="KW-0732">Signal</keyword>
<dbReference type="Proteomes" id="UP000280685">
    <property type="component" value="Chromosome 2"/>
</dbReference>
<evidence type="ECO:0000259" key="2">
    <source>
        <dbReference type="Pfam" id="PF00149"/>
    </source>
</evidence>
<dbReference type="PANTHER" id="PTHR32440:SF0">
    <property type="entry name" value="PHOSPHATASE DCR2-RELATED"/>
    <property type="match status" value="1"/>
</dbReference>
<dbReference type="InterPro" id="IPR029052">
    <property type="entry name" value="Metallo-depent_PP-like"/>
</dbReference>
<dbReference type="InterPro" id="IPR004843">
    <property type="entry name" value="Calcineurin-like_PHP"/>
</dbReference>
<keyword evidence="4" id="KW-1185">Reference proteome</keyword>
<gene>
    <name evidence="3" type="ORF">PODCO_203730</name>
</gene>
<reference evidence="3" key="1">
    <citation type="submission" date="2018-02" db="EMBL/GenBank/DDBJ databases">
        <authorList>
            <person name="Silar P."/>
        </authorList>
    </citation>
    <scope>NUCLEOTIDE SEQUENCE [LARGE SCALE GENOMIC DNA]</scope>
    <source>
        <strain evidence="3">T</strain>
    </source>
</reference>